<dbReference type="AlphaFoldDB" id="A0A5C2RTM0"/>
<evidence type="ECO:0000313" key="1">
    <source>
        <dbReference type="EMBL" id="RPD53847.1"/>
    </source>
</evidence>
<dbReference type="EMBL" id="ML122314">
    <property type="protein sequence ID" value="RPD53847.1"/>
    <property type="molecule type" value="Genomic_DNA"/>
</dbReference>
<gene>
    <name evidence="1" type="ORF">L227DRAFT_377369</name>
</gene>
<proteinExistence type="predicted"/>
<accession>A0A5C2RTM0</accession>
<sequence length="150" mass="17155">MSRPSVCQNSSSHRNAFHAALNNLHSSKSLESGLPKVNIWRAALCVYGGDQSLGYGPLVYITHCHRRPRHEETSRTATVETRWRGKEIRKGTNLTKWPWNPRKCSSTTTRSCDRVFSRSRIYMGSRATFSTVLHLSMTFRTTRRTTRAAQ</sequence>
<protein>
    <submittedName>
        <fullName evidence="1">Uncharacterized protein</fullName>
    </submittedName>
</protein>
<reference evidence="1" key="1">
    <citation type="journal article" date="2018" name="Genome Biol. Evol.">
        <title>Genomics and development of Lentinus tigrinus, a white-rot wood-decaying mushroom with dimorphic fruiting bodies.</title>
        <authorList>
            <person name="Wu B."/>
            <person name="Xu Z."/>
            <person name="Knudson A."/>
            <person name="Carlson A."/>
            <person name="Chen N."/>
            <person name="Kovaka S."/>
            <person name="LaButti K."/>
            <person name="Lipzen A."/>
            <person name="Pennachio C."/>
            <person name="Riley R."/>
            <person name="Schakwitz W."/>
            <person name="Umezawa K."/>
            <person name="Ohm R.A."/>
            <person name="Grigoriev I.V."/>
            <person name="Nagy L.G."/>
            <person name="Gibbons J."/>
            <person name="Hibbett D."/>
        </authorList>
    </citation>
    <scope>NUCLEOTIDE SEQUENCE [LARGE SCALE GENOMIC DNA]</scope>
    <source>
        <strain evidence="1">ALCF2SS1-6</strain>
    </source>
</reference>
<organism evidence="1 2">
    <name type="scientific">Lentinus tigrinus ALCF2SS1-6</name>
    <dbReference type="NCBI Taxonomy" id="1328759"/>
    <lineage>
        <taxon>Eukaryota</taxon>
        <taxon>Fungi</taxon>
        <taxon>Dikarya</taxon>
        <taxon>Basidiomycota</taxon>
        <taxon>Agaricomycotina</taxon>
        <taxon>Agaricomycetes</taxon>
        <taxon>Polyporales</taxon>
        <taxon>Polyporaceae</taxon>
        <taxon>Lentinus</taxon>
    </lineage>
</organism>
<evidence type="ECO:0000313" key="2">
    <source>
        <dbReference type="Proteomes" id="UP000313359"/>
    </source>
</evidence>
<dbReference type="Proteomes" id="UP000313359">
    <property type="component" value="Unassembled WGS sequence"/>
</dbReference>
<keyword evidence="2" id="KW-1185">Reference proteome</keyword>
<name>A0A5C2RTM0_9APHY</name>